<sequence length="47" mass="5348">MSTQLDLANGIAAGRRRPDQEHALLRNVELAVEAQRPKRLTRRLLGR</sequence>
<name>A0A7Y9F5G6_9ACTN</name>
<proteinExistence type="predicted"/>
<gene>
    <name evidence="1" type="ORF">BKA08_003223</name>
</gene>
<organism evidence="1 2">
    <name type="scientific">Nocardioides marinisabuli</name>
    <dbReference type="NCBI Taxonomy" id="419476"/>
    <lineage>
        <taxon>Bacteria</taxon>
        <taxon>Bacillati</taxon>
        <taxon>Actinomycetota</taxon>
        <taxon>Actinomycetes</taxon>
        <taxon>Propionibacteriales</taxon>
        <taxon>Nocardioidaceae</taxon>
        <taxon>Nocardioides</taxon>
    </lineage>
</organism>
<protein>
    <submittedName>
        <fullName evidence="1">Uncharacterized protein</fullName>
    </submittedName>
</protein>
<keyword evidence="2" id="KW-1185">Reference proteome</keyword>
<dbReference type="RefSeq" id="WP_179616509.1">
    <property type="nucleotide sequence ID" value="NZ_CP059163.1"/>
</dbReference>
<dbReference type="EMBL" id="JACCBE010000001">
    <property type="protein sequence ID" value="NYD58985.1"/>
    <property type="molecule type" value="Genomic_DNA"/>
</dbReference>
<dbReference type="AlphaFoldDB" id="A0A7Y9F5G6"/>
<evidence type="ECO:0000313" key="1">
    <source>
        <dbReference type="EMBL" id="NYD58985.1"/>
    </source>
</evidence>
<reference evidence="1 2" key="1">
    <citation type="submission" date="2020-07" db="EMBL/GenBank/DDBJ databases">
        <title>Sequencing the genomes of 1000 actinobacteria strains.</title>
        <authorList>
            <person name="Klenk H.-P."/>
        </authorList>
    </citation>
    <scope>NUCLEOTIDE SEQUENCE [LARGE SCALE GENOMIC DNA]</scope>
    <source>
        <strain evidence="1 2">DSM 18965</strain>
    </source>
</reference>
<dbReference type="Proteomes" id="UP000516957">
    <property type="component" value="Unassembled WGS sequence"/>
</dbReference>
<comment type="caution">
    <text evidence="1">The sequence shown here is derived from an EMBL/GenBank/DDBJ whole genome shotgun (WGS) entry which is preliminary data.</text>
</comment>
<accession>A0A7Y9F5G6</accession>
<evidence type="ECO:0000313" key="2">
    <source>
        <dbReference type="Proteomes" id="UP000516957"/>
    </source>
</evidence>